<dbReference type="NCBIfam" id="TIGR04088">
    <property type="entry name" value="cognate_SipW"/>
    <property type="match status" value="1"/>
</dbReference>
<comment type="caution">
    <text evidence="1">The sequence shown here is derived from an EMBL/GenBank/DDBJ whole genome shotgun (WGS) entry which is preliminary data.</text>
</comment>
<evidence type="ECO:0000313" key="1">
    <source>
        <dbReference type="EMBL" id="TFB77368.1"/>
    </source>
</evidence>
<protein>
    <submittedName>
        <fullName evidence="1">Alternate-type signal peptide domain-containing protein</fullName>
    </submittedName>
</protein>
<gene>
    <name evidence="1" type="ORF">E3O06_01050</name>
</gene>
<reference evidence="1 2" key="1">
    <citation type="submission" date="2019-03" db="EMBL/GenBank/DDBJ databases">
        <title>Genomics of glacier-inhabiting Cryobacterium strains.</title>
        <authorList>
            <person name="Liu Q."/>
            <person name="Xin Y.-H."/>
        </authorList>
    </citation>
    <scope>NUCLEOTIDE SEQUENCE [LARGE SCALE GENOMIC DNA]</scope>
    <source>
        <strain evidence="1 2">HLT2-23</strain>
    </source>
</reference>
<dbReference type="EMBL" id="SOEY01000002">
    <property type="protein sequence ID" value="TFB77368.1"/>
    <property type="molecule type" value="Genomic_DNA"/>
</dbReference>
<dbReference type="AlphaFoldDB" id="A0A4R8V4P5"/>
<name>A0A4R8V4P5_9MICO</name>
<dbReference type="Proteomes" id="UP000298173">
    <property type="component" value="Unassembled WGS sequence"/>
</dbReference>
<accession>A0A4R8V4P5</accession>
<sequence>MNKLLVSAIAGAAGLTLLLGGAGTFALWNSSATLPGGTITAGTLLVSDSAPTNGVWKSNTTVITLSNYRIVPGDTLTYTKTVDITATGDNLVATLAVDPATIAPTSAANNADVRLAAYITKNAVLAITGAGITGTSPTFTITPTAAGVSARTATVTVTLVFPKNATAGFENDAKLGSVNLGALAVTLLQAA</sequence>
<keyword evidence="2" id="KW-1185">Reference proteome</keyword>
<dbReference type="InterPro" id="IPR024006">
    <property type="entry name" value="Alt_signal_exp_actinobact"/>
</dbReference>
<dbReference type="RefSeq" id="WP_134501175.1">
    <property type="nucleotide sequence ID" value="NZ_SOEY01000002.1"/>
</dbReference>
<dbReference type="OrthoDB" id="4466954at2"/>
<evidence type="ECO:0000313" key="2">
    <source>
        <dbReference type="Proteomes" id="UP000298173"/>
    </source>
</evidence>
<organism evidence="1 2">
    <name type="scientific">Cryobacterium glaciale</name>
    <dbReference type="NCBI Taxonomy" id="1259145"/>
    <lineage>
        <taxon>Bacteria</taxon>
        <taxon>Bacillati</taxon>
        <taxon>Actinomycetota</taxon>
        <taxon>Actinomycetes</taxon>
        <taxon>Micrococcales</taxon>
        <taxon>Microbacteriaceae</taxon>
        <taxon>Cryobacterium</taxon>
    </lineage>
</organism>
<dbReference type="InterPro" id="IPR023833">
    <property type="entry name" value="Signal_pept_SipW-depend-type"/>
</dbReference>
<dbReference type="NCBIfam" id="TIGR04089">
    <property type="entry name" value="exp_by_SipW_III"/>
    <property type="match status" value="1"/>
</dbReference>
<proteinExistence type="predicted"/>